<dbReference type="Proteomes" id="UP001138921">
    <property type="component" value="Unassembled WGS sequence"/>
</dbReference>
<organism evidence="2 3">
    <name type="scientific">Aminobacter anthyllidis</name>
    <dbReference type="NCBI Taxonomy" id="1035067"/>
    <lineage>
        <taxon>Bacteria</taxon>
        <taxon>Pseudomonadati</taxon>
        <taxon>Pseudomonadota</taxon>
        <taxon>Alphaproteobacteria</taxon>
        <taxon>Hyphomicrobiales</taxon>
        <taxon>Phyllobacteriaceae</taxon>
        <taxon>Aminobacter</taxon>
    </lineage>
</organism>
<protein>
    <submittedName>
        <fullName evidence="2">Uncharacterized protein</fullName>
    </submittedName>
</protein>
<proteinExistence type="predicted"/>
<feature type="region of interest" description="Disordered" evidence="1">
    <location>
        <begin position="23"/>
        <end position="52"/>
    </location>
</feature>
<dbReference type="RefSeq" id="WP_214385424.1">
    <property type="nucleotide sequence ID" value="NZ_JAFLWW010000001.1"/>
</dbReference>
<evidence type="ECO:0000256" key="1">
    <source>
        <dbReference type="SAM" id="MobiDB-lite"/>
    </source>
</evidence>
<reference evidence="2" key="2">
    <citation type="submission" date="2021-03" db="EMBL/GenBank/DDBJ databases">
        <authorList>
            <person name="Artuso I."/>
            <person name="Turrini P."/>
            <person name="Pirolo M."/>
            <person name="Lugli G.A."/>
            <person name="Ventura M."/>
            <person name="Visca P."/>
        </authorList>
    </citation>
    <scope>NUCLEOTIDE SEQUENCE</scope>
    <source>
        <strain evidence="2">LMG 26462</strain>
    </source>
</reference>
<name>A0A9X1A6R4_9HYPH</name>
<dbReference type="EMBL" id="JAFLWW010000001">
    <property type="protein sequence ID" value="MBT1154313.1"/>
    <property type="molecule type" value="Genomic_DNA"/>
</dbReference>
<sequence>MADVDITPKIRCDNCGKVEEKTVSGSHTSRSFSKPKAWGSARMEGARSADSYGGKSRLDFTDLCPQCADAALDAASEALKTLRSTPSTGVQDSASQAEA</sequence>
<comment type="caution">
    <text evidence="2">The sequence shown here is derived from an EMBL/GenBank/DDBJ whole genome shotgun (WGS) entry which is preliminary data.</text>
</comment>
<evidence type="ECO:0000313" key="3">
    <source>
        <dbReference type="Proteomes" id="UP001138921"/>
    </source>
</evidence>
<gene>
    <name evidence="2" type="ORF">J1C56_01775</name>
</gene>
<dbReference type="AlphaFoldDB" id="A0A9X1A6R4"/>
<keyword evidence="3" id="KW-1185">Reference proteome</keyword>
<evidence type="ECO:0000313" key="2">
    <source>
        <dbReference type="EMBL" id="MBT1154313.1"/>
    </source>
</evidence>
<accession>A0A9X1A6R4</accession>
<feature type="compositionally biased region" description="Polar residues" evidence="1">
    <location>
        <begin position="23"/>
        <end position="32"/>
    </location>
</feature>
<reference evidence="2" key="1">
    <citation type="journal article" date="2021" name="Microorganisms">
        <title>Phylogenomic Reconstruction and Metabolic Potential of the Genus Aminobacter.</title>
        <authorList>
            <person name="Artuso I."/>
            <person name="Turrini P."/>
            <person name="Pirolo M."/>
            <person name="Lugli G.A."/>
            <person name="Ventura M."/>
            <person name="Visca P."/>
        </authorList>
    </citation>
    <scope>NUCLEOTIDE SEQUENCE</scope>
    <source>
        <strain evidence="2">LMG 26462</strain>
    </source>
</reference>